<dbReference type="OrthoDB" id="693822at2759"/>
<evidence type="ECO:0000256" key="1">
    <source>
        <dbReference type="SAM" id="MobiDB-lite"/>
    </source>
</evidence>
<keyword evidence="3" id="KW-1185">Reference proteome</keyword>
<feature type="compositionally biased region" description="Polar residues" evidence="1">
    <location>
        <begin position="35"/>
        <end position="45"/>
    </location>
</feature>
<gene>
    <name evidence="2" type="ORF">FH972_009898</name>
</gene>
<feature type="region of interest" description="Disordered" evidence="1">
    <location>
        <begin position="181"/>
        <end position="278"/>
    </location>
</feature>
<protein>
    <recommendedName>
        <fullName evidence="4">DUF1645 domain-containing protein</fullName>
    </recommendedName>
</protein>
<evidence type="ECO:0008006" key="4">
    <source>
        <dbReference type="Google" id="ProtNLM"/>
    </source>
</evidence>
<feature type="compositionally biased region" description="Basic and acidic residues" evidence="1">
    <location>
        <begin position="181"/>
        <end position="192"/>
    </location>
</feature>
<feature type="compositionally biased region" description="Basic and acidic residues" evidence="1">
    <location>
        <begin position="261"/>
        <end position="270"/>
    </location>
</feature>
<organism evidence="2 3">
    <name type="scientific">Carpinus fangiana</name>
    <dbReference type="NCBI Taxonomy" id="176857"/>
    <lineage>
        <taxon>Eukaryota</taxon>
        <taxon>Viridiplantae</taxon>
        <taxon>Streptophyta</taxon>
        <taxon>Embryophyta</taxon>
        <taxon>Tracheophyta</taxon>
        <taxon>Spermatophyta</taxon>
        <taxon>Magnoliopsida</taxon>
        <taxon>eudicotyledons</taxon>
        <taxon>Gunneridae</taxon>
        <taxon>Pentapetalae</taxon>
        <taxon>rosids</taxon>
        <taxon>fabids</taxon>
        <taxon>Fagales</taxon>
        <taxon>Betulaceae</taxon>
        <taxon>Carpinus</taxon>
    </lineage>
</organism>
<feature type="compositionally biased region" description="Low complexity" evidence="1">
    <location>
        <begin position="126"/>
        <end position="152"/>
    </location>
</feature>
<feature type="compositionally biased region" description="Basic and acidic residues" evidence="1">
    <location>
        <begin position="237"/>
        <end position="249"/>
    </location>
</feature>
<reference evidence="2 3" key="1">
    <citation type="submission" date="2019-06" db="EMBL/GenBank/DDBJ databases">
        <title>A chromosomal-level reference genome of Carpinus fangiana (Coryloideae, Betulaceae).</title>
        <authorList>
            <person name="Yang X."/>
            <person name="Wang Z."/>
            <person name="Zhang L."/>
            <person name="Hao G."/>
            <person name="Liu J."/>
            <person name="Yang Y."/>
        </authorList>
    </citation>
    <scope>NUCLEOTIDE SEQUENCE [LARGE SCALE GENOMIC DNA]</scope>
    <source>
        <strain evidence="2">Cfa_2016G</strain>
        <tissue evidence="2">Leaf</tissue>
    </source>
</reference>
<sequence>MESPNDFSYVSEPTSPSRCSLESKKYFYSVPTSPTCRGVSASSGFETEPPSPRTYEDATSSFGDDFEFETSLRFSVESSQNFENPFDQQQQQQVQRRISLPTAMAFADELFCDGKVLPLAPPLKLPPRLRNVNNKSSNQSSAASSPRSPSSVINKLSFSRRSLWNDDFDPFMVALENVKEEKRGKTRGDSHRRAWSQTLSLSPFRATGPQESNDSVGSSSPKLRETNRLAQVCQSPKKLEEPKKIDHEMPTNPSLEAGENNARESAEPCTRKTNSKSKRQKIRKFIFKNASMRELNDKNKVIRDHQNTASWKPSFLRRFSFKSAGSAQFNGDMRVAKVTKMTLIQYRPRLLMCMGFGARYVN</sequence>
<feature type="region of interest" description="Disordered" evidence="1">
    <location>
        <begin position="35"/>
        <end position="61"/>
    </location>
</feature>
<evidence type="ECO:0000313" key="2">
    <source>
        <dbReference type="EMBL" id="KAE8037297.1"/>
    </source>
</evidence>
<name>A0A660KLL7_9ROSI</name>
<dbReference type="Proteomes" id="UP000327013">
    <property type="component" value="Chromosome 4"/>
</dbReference>
<dbReference type="EMBL" id="CM017324">
    <property type="protein sequence ID" value="KAE8037297.1"/>
    <property type="molecule type" value="Genomic_DNA"/>
</dbReference>
<feature type="region of interest" description="Disordered" evidence="1">
    <location>
        <begin position="125"/>
        <end position="152"/>
    </location>
</feature>
<feature type="compositionally biased region" description="Polar residues" evidence="1">
    <location>
        <begin position="209"/>
        <end position="221"/>
    </location>
</feature>
<proteinExistence type="predicted"/>
<evidence type="ECO:0000313" key="3">
    <source>
        <dbReference type="Proteomes" id="UP000327013"/>
    </source>
</evidence>
<accession>A0A660KLL7</accession>
<dbReference type="AlphaFoldDB" id="A0A660KLL7"/>